<dbReference type="AlphaFoldDB" id="A0A6G0U398"/>
<gene>
    <name evidence="1" type="ORF">AGLY_002617</name>
</gene>
<keyword evidence="2" id="KW-1185">Reference proteome</keyword>
<reference evidence="1 2" key="1">
    <citation type="submission" date="2019-08" db="EMBL/GenBank/DDBJ databases">
        <title>The genome of the soybean aphid Biotype 1, its phylome, world population structure and adaptation to the North American continent.</title>
        <authorList>
            <person name="Giordano R."/>
            <person name="Donthu R.K."/>
            <person name="Hernandez A.G."/>
            <person name="Wright C.L."/>
            <person name="Zimin A.V."/>
        </authorList>
    </citation>
    <scope>NUCLEOTIDE SEQUENCE [LARGE SCALE GENOMIC DNA]</scope>
    <source>
        <tissue evidence="1">Whole aphids</tissue>
    </source>
</reference>
<dbReference type="EMBL" id="VYZN01000009">
    <property type="protein sequence ID" value="KAE9542706.1"/>
    <property type="molecule type" value="Genomic_DNA"/>
</dbReference>
<protein>
    <submittedName>
        <fullName evidence="1">Uncharacterized protein</fullName>
    </submittedName>
</protein>
<proteinExistence type="predicted"/>
<organism evidence="1 2">
    <name type="scientific">Aphis glycines</name>
    <name type="common">Soybean aphid</name>
    <dbReference type="NCBI Taxonomy" id="307491"/>
    <lineage>
        <taxon>Eukaryota</taxon>
        <taxon>Metazoa</taxon>
        <taxon>Ecdysozoa</taxon>
        <taxon>Arthropoda</taxon>
        <taxon>Hexapoda</taxon>
        <taxon>Insecta</taxon>
        <taxon>Pterygota</taxon>
        <taxon>Neoptera</taxon>
        <taxon>Paraneoptera</taxon>
        <taxon>Hemiptera</taxon>
        <taxon>Sternorrhyncha</taxon>
        <taxon>Aphidomorpha</taxon>
        <taxon>Aphidoidea</taxon>
        <taxon>Aphididae</taxon>
        <taxon>Aphidini</taxon>
        <taxon>Aphis</taxon>
        <taxon>Aphis</taxon>
    </lineage>
</organism>
<comment type="caution">
    <text evidence="1">The sequence shown here is derived from an EMBL/GenBank/DDBJ whole genome shotgun (WGS) entry which is preliminary data.</text>
</comment>
<dbReference type="Proteomes" id="UP000475862">
    <property type="component" value="Unassembled WGS sequence"/>
</dbReference>
<evidence type="ECO:0000313" key="2">
    <source>
        <dbReference type="Proteomes" id="UP000475862"/>
    </source>
</evidence>
<sequence length="300" mass="35778">MILINEIKNAILILSLTDSYVPKQVIKGLGGRIIFGYIPLNQRQLYCSNMYRFSSSWGSSTLALNLKKCLANKLNYPVSSIIIITRRNNASISNFGGSFRWQKVKTKNFPTVFKKIEKNKKKYLKTNHCKYLKFLPNFYTYEIFEFYENFFGFFGSVDKKIWMTTKLFKILRNLSKSQKFEMRLNFKFLRNSVTITIYPQTILNICYYSKSISRRYLKISLSKYLKIEYKVSHKIHRDNLFLLAFEVQIFTTIRQNYEYLQIIFLVYNNYKIIKELKFWCIQPFRPLNHKSPTTGNYILG</sequence>
<accession>A0A6G0U398</accession>
<name>A0A6G0U398_APHGL</name>
<evidence type="ECO:0000313" key="1">
    <source>
        <dbReference type="EMBL" id="KAE9542706.1"/>
    </source>
</evidence>